<keyword evidence="2" id="KW-1185">Reference proteome</keyword>
<protein>
    <submittedName>
        <fullName evidence="1">Uncharacterized protein</fullName>
    </submittedName>
</protein>
<name>A0ABW2T1X2_9ACTN</name>
<accession>A0ABW2T1X2</accession>
<dbReference type="EMBL" id="JBHTEE010000001">
    <property type="protein sequence ID" value="MFC7601674.1"/>
    <property type="molecule type" value="Genomic_DNA"/>
</dbReference>
<evidence type="ECO:0000313" key="1">
    <source>
        <dbReference type="EMBL" id="MFC7601674.1"/>
    </source>
</evidence>
<dbReference type="RefSeq" id="WP_343968779.1">
    <property type="nucleotide sequence ID" value="NZ_BAAAGK010000067.1"/>
</dbReference>
<proteinExistence type="predicted"/>
<comment type="caution">
    <text evidence="1">The sequence shown here is derived from an EMBL/GenBank/DDBJ whole genome shotgun (WGS) entry which is preliminary data.</text>
</comment>
<organism evidence="1 2">
    <name type="scientific">Streptosporangium amethystogenes subsp. fukuiense</name>
    <dbReference type="NCBI Taxonomy" id="698418"/>
    <lineage>
        <taxon>Bacteria</taxon>
        <taxon>Bacillati</taxon>
        <taxon>Actinomycetota</taxon>
        <taxon>Actinomycetes</taxon>
        <taxon>Streptosporangiales</taxon>
        <taxon>Streptosporangiaceae</taxon>
        <taxon>Streptosporangium</taxon>
    </lineage>
</organism>
<gene>
    <name evidence="1" type="ORF">ACFQVD_16395</name>
</gene>
<dbReference type="Proteomes" id="UP001596514">
    <property type="component" value="Unassembled WGS sequence"/>
</dbReference>
<evidence type="ECO:0000313" key="2">
    <source>
        <dbReference type="Proteomes" id="UP001596514"/>
    </source>
</evidence>
<reference evidence="2" key="1">
    <citation type="journal article" date="2019" name="Int. J. Syst. Evol. Microbiol.">
        <title>The Global Catalogue of Microorganisms (GCM) 10K type strain sequencing project: providing services to taxonomists for standard genome sequencing and annotation.</title>
        <authorList>
            <consortium name="The Broad Institute Genomics Platform"/>
            <consortium name="The Broad Institute Genome Sequencing Center for Infectious Disease"/>
            <person name="Wu L."/>
            <person name="Ma J."/>
        </authorList>
    </citation>
    <scope>NUCLEOTIDE SEQUENCE [LARGE SCALE GENOMIC DNA]</scope>
    <source>
        <strain evidence="2">JCM 10083</strain>
    </source>
</reference>
<sequence>MSRIIKSLGGGGVAEEGEGVDLLAAAMGKDIDVQAVVELESPLLEEDVEKIWSTPDVFFFSPGGERNPIGWDWEFPGLSCDTRGFDFCRGSKLATAAFRQWVSLLRPEDAPVLREFGIDYRELQRRADSGRIHGFVMHNLPPQVARLAAHPQVRSVKIVDVAAND</sequence>